<feature type="transmembrane region" description="Helical" evidence="6">
    <location>
        <begin position="273"/>
        <end position="290"/>
    </location>
</feature>
<feature type="transmembrane region" description="Helical" evidence="6">
    <location>
        <begin position="217"/>
        <end position="236"/>
    </location>
</feature>
<reference evidence="8 9" key="1">
    <citation type="submission" date="2020-08" db="EMBL/GenBank/DDBJ databases">
        <title>A Genomic Blueprint of the Chicken Gut Microbiome.</title>
        <authorList>
            <person name="Gilroy R."/>
            <person name="Ravi A."/>
            <person name="Getino M."/>
            <person name="Pursley I."/>
            <person name="Horton D.L."/>
            <person name="Alikhan N.-F."/>
            <person name="Baker D."/>
            <person name="Gharbi K."/>
            <person name="Hall N."/>
            <person name="Watson M."/>
            <person name="Adriaenssens E.M."/>
            <person name="Foster-Nyarko E."/>
            <person name="Jarju S."/>
            <person name="Secka A."/>
            <person name="Antonio M."/>
            <person name="Oren A."/>
            <person name="Chaudhuri R."/>
            <person name="La Ragione R.M."/>
            <person name="Hildebrand F."/>
            <person name="Pallen M.J."/>
        </authorList>
    </citation>
    <scope>NUCLEOTIDE SEQUENCE [LARGE SCALE GENOMIC DNA]</scope>
    <source>
        <strain evidence="8 9">Sa4CVA2</strain>
    </source>
</reference>
<feature type="domain" description="EamA" evidence="7">
    <location>
        <begin position="159"/>
        <end position="289"/>
    </location>
</feature>
<dbReference type="RefSeq" id="WP_191690158.1">
    <property type="nucleotide sequence ID" value="NZ_JACSQR010000003.1"/>
</dbReference>
<evidence type="ECO:0000256" key="2">
    <source>
        <dbReference type="ARBA" id="ARBA00007362"/>
    </source>
</evidence>
<comment type="similarity">
    <text evidence="2">Belongs to the EamA transporter family.</text>
</comment>
<dbReference type="PANTHER" id="PTHR32322:SF2">
    <property type="entry name" value="EAMA DOMAIN-CONTAINING PROTEIN"/>
    <property type="match status" value="1"/>
</dbReference>
<feature type="transmembrane region" description="Helical" evidence="6">
    <location>
        <begin position="186"/>
        <end position="205"/>
    </location>
</feature>
<dbReference type="InterPro" id="IPR037185">
    <property type="entry name" value="EmrE-like"/>
</dbReference>
<dbReference type="Proteomes" id="UP000606724">
    <property type="component" value="Unassembled WGS sequence"/>
</dbReference>
<organism evidence="8 9">
    <name type="scientific">Psychrobacter communis</name>
    <dbReference type="NCBI Taxonomy" id="2762238"/>
    <lineage>
        <taxon>Bacteria</taxon>
        <taxon>Pseudomonadati</taxon>
        <taxon>Pseudomonadota</taxon>
        <taxon>Gammaproteobacteria</taxon>
        <taxon>Moraxellales</taxon>
        <taxon>Moraxellaceae</taxon>
        <taxon>Psychrobacter</taxon>
    </lineage>
</organism>
<accession>A0ABR8RGN0</accession>
<evidence type="ECO:0000313" key="9">
    <source>
        <dbReference type="Proteomes" id="UP000606724"/>
    </source>
</evidence>
<sequence>MSNRDLIIFMTLSFMWSLSFIFYRIGVPEFGSLAFASLRVVLAGLTMLIFVLISKENRQGIRKNWKVLTLVGMFSAAIPFILFAFSARSVNAGVLAVLNASVPMMSGFIASTFFKDRLSKKQIIGLIIGVIGVIILMSENLFGGSGQGAESGSGLLPMGYALLACVGYAVGANITRNYLYDVSPVAITAGSLIIASIIMLPIAVYEFPYGKTISLTAWTSVICIGVFSTAIALIFMNQLIKSIGPMRATSITLVIPIFAIILGYLLLGEALDTPAIIGSMVILFGTYLSLELSFKKMLKS</sequence>
<protein>
    <submittedName>
        <fullName evidence="8">EamA family transporter</fullName>
    </submittedName>
</protein>
<keyword evidence="5 6" id="KW-0472">Membrane</keyword>
<evidence type="ECO:0000256" key="1">
    <source>
        <dbReference type="ARBA" id="ARBA00004141"/>
    </source>
</evidence>
<feature type="transmembrane region" description="Helical" evidence="6">
    <location>
        <begin position="248"/>
        <end position="267"/>
    </location>
</feature>
<feature type="transmembrane region" description="Helical" evidence="6">
    <location>
        <begin position="123"/>
        <end position="142"/>
    </location>
</feature>
<feature type="transmembrane region" description="Helical" evidence="6">
    <location>
        <begin position="7"/>
        <end position="26"/>
    </location>
</feature>
<dbReference type="Gene3D" id="1.10.3730.20">
    <property type="match status" value="1"/>
</dbReference>
<gene>
    <name evidence="8" type="ORF">H9653_02305</name>
</gene>
<dbReference type="Pfam" id="PF00892">
    <property type="entry name" value="EamA"/>
    <property type="match status" value="2"/>
</dbReference>
<dbReference type="PANTHER" id="PTHR32322">
    <property type="entry name" value="INNER MEMBRANE TRANSPORTER"/>
    <property type="match status" value="1"/>
</dbReference>
<dbReference type="InterPro" id="IPR000620">
    <property type="entry name" value="EamA_dom"/>
</dbReference>
<keyword evidence="3 6" id="KW-0812">Transmembrane</keyword>
<evidence type="ECO:0000256" key="6">
    <source>
        <dbReference type="SAM" id="Phobius"/>
    </source>
</evidence>
<feature type="transmembrane region" description="Helical" evidence="6">
    <location>
        <begin position="32"/>
        <end position="53"/>
    </location>
</feature>
<evidence type="ECO:0000256" key="5">
    <source>
        <dbReference type="ARBA" id="ARBA00023136"/>
    </source>
</evidence>
<proteinExistence type="inferred from homology"/>
<evidence type="ECO:0000313" key="8">
    <source>
        <dbReference type="EMBL" id="MBD7946865.1"/>
    </source>
</evidence>
<comment type="caution">
    <text evidence="8">The sequence shown here is derived from an EMBL/GenBank/DDBJ whole genome shotgun (WGS) entry which is preliminary data.</text>
</comment>
<dbReference type="InterPro" id="IPR050638">
    <property type="entry name" value="AA-Vitamin_Transporters"/>
</dbReference>
<name>A0ABR8RGN0_9GAMM</name>
<evidence type="ECO:0000256" key="4">
    <source>
        <dbReference type="ARBA" id="ARBA00022989"/>
    </source>
</evidence>
<keyword evidence="4 6" id="KW-1133">Transmembrane helix</keyword>
<keyword evidence="9" id="KW-1185">Reference proteome</keyword>
<feature type="transmembrane region" description="Helical" evidence="6">
    <location>
        <begin position="92"/>
        <end position="111"/>
    </location>
</feature>
<dbReference type="EMBL" id="JACSQR010000003">
    <property type="protein sequence ID" value="MBD7946865.1"/>
    <property type="molecule type" value="Genomic_DNA"/>
</dbReference>
<feature type="domain" description="EamA" evidence="7">
    <location>
        <begin position="7"/>
        <end position="137"/>
    </location>
</feature>
<evidence type="ECO:0000259" key="7">
    <source>
        <dbReference type="Pfam" id="PF00892"/>
    </source>
</evidence>
<evidence type="ECO:0000256" key="3">
    <source>
        <dbReference type="ARBA" id="ARBA00022692"/>
    </source>
</evidence>
<feature type="transmembrane region" description="Helical" evidence="6">
    <location>
        <begin position="154"/>
        <end position="174"/>
    </location>
</feature>
<dbReference type="SUPFAM" id="SSF103481">
    <property type="entry name" value="Multidrug resistance efflux transporter EmrE"/>
    <property type="match status" value="2"/>
</dbReference>
<comment type="subcellular location">
    <subcellularLocation>
        <location evidence="1">Membrane</location>
        <topology evidence="1">Multi-pass membrane protein</topology>
    </subcellularLocation>
</comment>
<feature type="transmembrane region" description="Helical" evidence="6">
    <location>
        <begin position="65"/>
        <end position="86"/>
    </location>
</feature>